<feature type="domain" description="PucR C-terminal helix-turn-helix" evidence="1">
    <location>
        <begin position="348"/>
        <end position="400"/>
    </location>
</feature>
<dbReference type="Gene3D" id="1.10.10.2840">
    <property type="entry name" value="PucR C-terminal helix-turn-helix domain"/>
    <property type="match status" value="1"/>
</dbReference>
<dbReference type="PANTHER" id="PTHR33744">
    <property type="entry name" value="CARBOHYDRATE DIACID REGULATOR"/>
    <property type="match status" value="1"/>
</dbReference>
<keyword evidence="3" id="KW-1185">Reference proteome</keyword>
<dbReference type="EMBL" id="QQAZ01000017">
    <property type="protein sequence ID" value="RDI44444.1"/>
    <property type="molecule type" value="Genomic_DNA"/>
</dbReference>
<reference evidence="2 3" key="1">
    <citation type="submission" date="2018-07" db="EMBL/GenBank/DDBJ databases">
        <title>Genomic Encyclopedia of Type Strains, Phase IV (KMG-IV): sequencing the most valuable type-strain genomes for metagenomic binning, comparative biology and taxonomic classification.</title>
        <authorList>
            <person name="Goeker M."/>
        </authorList>
    </citation>
    <scope>NUCLEOTIDE SEQUENCE [LARGE SCALE GENOMIC DNA]</scope>
    <source>
        <strain evidence="2 3">DSM 44952</strain>
    </source>
</reference>
<evidence type="ECO:0000259" key="1">
    <source>
        <dbReference type="Pfam" id="PF13556"/>
    </source>
</evidence>
<dbReference type="OrthoDB" id="4510623at2"/>
<dbReference type="STRING" id="1210089.GCA_001613165_05325"/>
<accession>A0A370GPP0</accession>
<gene>
    <name evidence="2" type="ORF">DFR68_11761</name>
</gene>
<dbReference type="AlphaFoldDB" id="A0A370GPP0"/>
<dbReference type="Pfam" id="PF13556">
    <property type="entry name" value="HTH_30"/>
    <property type="match status" value="1"/>
</dbReference>
<proteinExistence type="predicted"/>
<comment type="caution">
    <text evidence="2">The sequence shown here is derived from an EMBL/GenBank/DDBJ whole genome shotgun (WGS) entry which is preliminary data.</text>
</comment>
<dbReference type="InterPro" id="IPR042070">
    <property type="entry name" value="PucR_C-HTH_sf"/>
</dbReference>
<dbReference type="InterPro" id="IPR051448">
    <property type="entry name" value="CdaR-like_regulators"/>
</dbReference>
<dbReference type="Proteomes" id="UP000255355">
    <property type="component" value="Unassembled WGS sequence"/>
</dbReference>
<evidence type="ECO:0000313" key="2">
    <source>
        <dbReference type="EMBL" id="RDI44444.1"/>
    </source>
</evidence>
<sequence>MRIANGRTDPAARPVDLSELTSSDRRLARTILDNLDTTCLSNEHTATAKITLMAAVQCCLAGLMHAAHTDGSVPEHTTARIEATATWWAERDLPIAVLHHAIHASVTVAVDLAGKQLFRYGAPAIHRSGMLMVDALRALTVAVSRGYSSEVRAASTQQRAADQSLTAALLADGTTLTQAHHDTLSAHYLVVAVALARHPQEDHLDVDGRIVARRKLRRVQAELATIAEPKVLSLLSTDGGTLLIPTTATIDIEGTDTSAGDWAGRLITRLGHSAGAPVTATAVAARRDEIPQATEIAHHLLDLAVLLQRGPGLHLFRDLACEYQITRPGPANQRLQSYLRPLEATPELHETLRTYLATEGSRQATARRLEISVNAVRHRLQRITELTGLDPQTTPDRWNLIAGMITRNADTRSASRTRHTD</sequence>
<dbReference type="RefSeq" id="WP_068025136.1">
    <property type="nucleotide sequence ID" value="NZ_QQAZ01000017.1"/>
</dbReference>
<name>A0A370GPP0_9NOCA</name>
<organism evidence="2 3">
    <name type="scientific">Nocardia mexicana</name>
    <dbReference type="NCBI Taxonomy" id="279262"/>
    <lineage>
        <taxon>Bacteria</taxon>
        <taxon>Bacillati</taxon>
        <taxon>Actinomycetota</taxon>
        <taxon>Actinomycetes</taxon>
        <taxon>Mycobacteriales</taxon>
        <taxon>Nocardiaceae</taxon>
        <taxon>Nocardia</taxon>
    </lineage>
</organism>
<evidence type="ECO:0000313" key="3">
    <source>
        <dbReference type="Proteomes" id="UP000255355"/>
    </source>
</evidence>
<dbReference type="InterPro" id="IPR025736">
    <property type="entry name" value="PucR_C-HTH_dom"/>
</dbReference>
<dbReference type="PANTHER" id="PTHR33744:SF7">
    <property type="entry name" value="PUCR FAMILY TRANSCRIPTIONAL REGULATOR"/>
    <property type="match status" value="1"/>
</dbReference>
<protein>
    <submittedName>
        <fullName evidence="2">PucR-like helix-turn-helix protein</fullName>
    </submittedName>
</protein>